<comment type="caution">
    <text evidence="2">The sequence shown here is derived from an EMBL/GenBank/DDBJ whole genome shotgun (WGS) entry which is preliminary data.</text>
</comment>
<keyword evidence="1" id="KW-1133">Transmembrane helix</keyword>
<protein>
    <recommendedName>
        <fullName evidence="4">Pilus assembly protein</fullName>
    </recommendedName>
</protein>
<dbReference type="RefSeq" id="WP_111868163.1">
    <property type="nucleotide sequence ID" value="NZ_QLYX01000006.1"/>
</dbReference>
<feature type="transmembrane region" description="Helical" evidence="1">
    <location>
        <begin position="12"/>
        <end position="35"/>
    </location>
</feature>
<dbReference type="OrthoDB" id="3482073at2"/>
<evidence type="ECO:0000313" key="2">
    <source>
        <dbReference type="EMBL" id="RAY14414.1"/>
    </source>
</evidence>
<sequence>MRRRSDRGAAAVEFMGMIGFFILMIMACFVAYAAFGAVEGVENATRTGARVASTSPPGERVYRGTQAASAALPSWLNSHQINVQQVDDDTVRCQISARVPVLVRGIDLDIRITRRVEMPVS</sequence>
<keyword evidence="1" id="KW-0472">Membrane</keyword>
<dbReference type="PROSITE" id="PS51257">
    <property type="entry name" value="PROKAR_LIPOPROTEIN"/>
    <property type="match status" value="1"/>
</dbReference>
<organism evidence="2 3">
    <name type="scientific">Actinomadura craniellae</name>
    <dbReference type="NCBI Taxonomy" id="2231787"/>
    <lineage>
        <taxon>Bacteria</taxon>
        <taxon>Bacillati</taxon>
        <taxon>Actinomycetota</taxon>
        <taxon>Actinomycetes</taxon>
        <taxon>Streptosporangiales</taxon>
        <taxon>Thermomonosporaceae</taxon>
        <taxon>Actinomadura</taxon>
    </lineage>
</organism>
<evidence type="ECO:0000256" key="1">
    <source>
        <dbReference type="SAM" id="Phobius"/>
    </source>
</evidence>
<reference evidence="2 3" key="1">
    <citation type="submission" date="2018-06" db="EMBL/GenBank/DDBJ databases">
        <title>Actinomadura craniellae sp. nov. isolated from marine sponge Craniella sp.</title>
        <authorList>
            <person name="Li L."/>
            <person name="Xu Q.H."/>
            <person name="Lin H.W."/>
            <person name="Lu Y.H."/>
        </authorList>
    </citation>
    <scope>NUCLEOTIDE SEQUENCE [LARGE SCALE GENOMIC DNA]</scope>
    <source>
        <strain evidence="2 3">LHW63021</strain>
    </source>
</reference>
<keyword evidence="1" id="KW-0812">Transmembrane</keyword>
<gene>
    <name evidence="2" type="ORF">DPM19_15770</name>
</gene>
<evidence type="ECO:0008006" key="4">
    <source>
        <dbReference type="Google" id="ProtNLM"/>
    </source>
</evidence>
<dbReference type="EMBL" id="QLYX01000006">
    <property type="protein sequence ID" value="RAY14414.1"/>
    <property type="molecule type" value="Genomic_DNA"/>
</dbReference>
<dbReference type="AlphaFoldDB" id="A0A365H5N1"/>
<accession>A0A365H5N1</accession>
<keyword evidence="3" id="KW-1185">Reference proteome</keyword>
<name>A0A365H5N1_9ACTN</name>
<evidence type="ECO:0000313" key="3">
    <source>
        <dbReference type="Proteomes" id="UP000251891"/>
    </source>
</evidence>
<proteinExistence type="predicted"/>
<dbReference type="Proteomes" id="UP000251891">
    <property type="component" value="Unassembled WGS sequence"/>
</dbReference>